<feature type="transmembrane region" description="Helical" evidence="2">
    <location>
        <begin position="426"/>
        <end position="446"/>
    </location>
</feature>
<dbReference type="Proteomes" id="UP001488805">
    <property type="component" value="Unassembled WGS sequence"/>
</dbReference>
<evidence type="ECO:0000256" key="2">
    <source>
        <dbReference type="SAM" id="Phobius"/>
    </source>
</evidence>
<keyword evidence="1" id="KW-0393">Immunoglobulin domain</keyword>
<dbReference type="InterPro" id="IPR013106">
    <property type="entry name" value="Ig_V-set"/>
</dbReference>
<dbReference type="SUPFAM" id="SSF48726">
    <property type="entry name" value="Immunoglobulin"/>
    <property type="match status" value="3"/>
</dbReference>
<reference evidence="5 6" key="1">
    <citation type="journal article" date="2024" name="Genome Biol. Evol.">
        <title>Chromosome-level genome assembly of the viviparous eelpout Zoarces viviparus.</title>
        <authorList>
            <person name="Fuhrmann N."/>
            <person name="Brasseur M.V."/>
            <person name="Bakowski C.E."/>
            <person name="Podsiadlowski L."/>
            <person name="Prost S."/>
            <person name="Krehenwinkel H."/>
            <person name="Mayer C."/>
        </authorList>
    </citation>
    <scope>NUCLEOTIDE SEQUENCE [LARGE SCALE GENOMIC DNA]</scope>
    <source>
        <strain evidence="5">NO-MEL_2022_Ind0_liver</strain>
    </source>
</reference>
<evidence type="ECO:0000313" key="6">
    <source>
        <dbReference type="Proteomes" id="UP001488805"/>
    </source>
</evidence>
<feature type="domain" description="Ig-like" evidence="4">
    <location>
        <begin position="223"/>
        <end position="315"/>
    </location>
</feature>
<dbReference type="PANTHER" id="PTHR11422">
    <property type="entry name" value="T-CELL SURFACE GLYCOPROTEIN CD4"/>
    <property type="match status" value="1"/>
</dbReference>
<feature type="signal peptide" evidence="3">
    <location>
        <begin position="1"/>
        <end position="20"/>
    </location>
</feature>
<evidence type="ECO:0000259" key="4">
    <source>
        <dbReference type="PROSITE" id="PS50835"/>
    </source>
</evidence>
<dbReference type="InterPro" id="IPR007110">
    <property type="entry name" value="Ig-like_dom"/>
</dbReference>
<dbReference type="PANTHER" id="PTHR11422:SF12">
    <property type="entry name" value="MICROFIBRIL-ASSOCIATED GLYCOPROTEIN 3"/>
    <property type="match status" value="1"/>
</dbReference>
<dbReference type="PROSITE" id="PS50835">
    <property type="entry name" value="IG_LIKE"/>
    <property type="match status" value="4"/>
</dbReference>
<dbReference type="GO" id="GO:1990782">
    <property type="term" value="F:protein tyrosine kinase binding"/>
    <property type="evidence" value="ECO:0007669"/>
    <property type="project" value="TreeGrafter"/>
</dbReference>
<dbReference type="InterPro" id="IPR003599">
    <property type="entry name" value="Ig_sub"/>
</dbReference>
<dbReference type="GO" id="GO:0070374">
    <property type="term" value="P:positive regulation of ERK1 and ERK2 cascade"/>
    <property type="evidence" value="ECO:0007669"/>
    <property type="project" value="TreeGrafter"/>
</dbReference>
<dbReference type="InterPro" id="IPR013783">
    <property type="entry name" value="Ig-like_fold"/>
</dbReference>
<accession>A0AAW1DVD2</accession>
<dbReference type="GO" id="GO:0009897">
    <property type="term" value="C:external side of plasma membrane"/>
    <property type="evidence" value="ECO:0007669"/>
    <property type="project" value="TreeGrafter"/>
</dbReference>
<feature type="domain" description="Ig-like" evidence="4">
    <location>
        <begin position="318"/>
        <end position="391"/>
    </location>
</feature>
<sequence length="482" mass="53085">MPLEYFIFGAITFFLTGAQCEVTEVFAEAGSQAVLPCKCRPSYPFIPYIIWSNADKGTVWRKDRNGLQYWGASWSPKAGPQRVRCPHSQFERGDFSLQINNVREEDGGDYTCRVAHGERVVEKVVTLRITKVSVSSSVPIWGVGVSISCNVTPWPHGASVRWTLNNSPFVPQTGMASNRGTSTNVVREKATARLTGKWTCVVDYRGKEGRASAALTVRGVITPSKDDSKVYAAVGSAVTLPCVFSPGLIPSNPVWEKLKPGFLFNPAPGPLPASFSPSKPFSPRPNDQSASLKEVEFEDEGRYRCSGAVEGQRLTRNMQLVVAKIHSSVPSKNTGSVTLTCQLTDASEVTNYEWVHVVYDLNGTQSVGSIQKGKTLSMSTVSEENQGEWACHFYGKHGLLGNVTYHIQLMSGLSGQEPSGVSHNTAALVGLSFLLLVLLLILAQMYKNHQRRKRIFQFPALETIVHTVSNEREERERNQVKK</sequence>
<name>A0AAW1DVD2_ZOAVI</name>
<dbReference type="Gene3D" id="2.60.40.10">
    <property type="entry name" value="Immunoglobulins"/>
    <property type="match status" value="3"/>
</dbReference>
<keyword evidence="3" id="KW-0732">Signal</keyword>
<feature type="domain" description="Ig-like" evidence="4">
    <location>
        <begin position="142"/>
        <end position="216"/>
    </location>
</feature>
<proteinExistence type="predicted"/>
<dbReference type="InterPro" id="IPR003598">
    <property type="entry name" value="Ig_sub2"/>
</dbReference>
<dbReference type="SMART" id="SM00408">
    <property type="entry name" value="IGc2"/>
    <property type="match status" value="3"/>
</dbReference>
<keyword evidence="2" id="KW-0472">Membrane</keyword>
<gene>
    <name evidence="5" type="ORF">VZT92_027473</name>
</gene>
<dbReference type="GO" id="GO:0042110">
    <property type="term" value="P:T cell activation"/>
    <property type="evidence" value="ECO:0007669"/>
    <property type="project" value="TreeGrafter"/>
</dbReference>
<feature type="chain" id="PRO_5043643072" description="Ig-like domain-containing protein" evidence="3">
    <location>
        <begin position="21"/>
        <end position="482"/>
    </location>
</feature>
<dbReference type="Pfam" id="PF07686">
    <property type="entry name" value="V-set"/>
    <property type="match status" value="1"/>
</dbReference>
<dbReference type="InterPro" id="IPR036179">
    <property type="entry name" value="Ig-like_dom_sf"/>
</dbReference>
<dbReference type="GO" id="GO:0045121">
    <property type="term" value="C:membrane raft"/>
    <property type="evidence" value="ECO:0007669"/>
    <property type="project" value="TreeGrafter"/>
</dbReference>
<keyword evidence="2" id="KW-0812">Transmembrane</keyword>
<organism evidence="5 6">
    <name type="scientific">Zoarces viviparus</name>
    <name type="common">Viviparous eelpout</name>
    <name type="synonym">Blennius viviparus</name>
    <dbReference type="NCBI Taxonomy" id="48416"/>
    <lineage>
        <taxon>Eukaryota</taxon>
        <taxon>Metazoa</taxon>
        <taxon>Chordata</taxon>
        <taxon>Craniata</taxon>
        <taxon>Vertebrata</taxon>
        <taxon>Euteleostomi</taxon>
        <taxon>Actinopterygii</taxon>
        <taxon>Neopterygii</taxon>
        <taxon>Teleostei</taxon>
        <taxon>Neoteleostei</taxon>
        <taxon>Acanthomorphata</taxon>
        <taxon>Eupercaria</taxon>
        <taxon>Perciformes</taxon>
        <taxon>Cottioidei</taxon>
        <taxon>Zoarcales</taxon>
        <taxon>Zoarcidae</taxon>
        <taxon>Zoarcinae</taxon>
        <taxon>Zoarces</taxon>
    </lineage>
</organism>
<evidence type="ECO:0000256" key="3">
    <source>
        <dbReference type="SAM" id="SignalP"/>
    </source>
</evidence>
<evidence type="ECO:0000256" key="1">
    <source>
        <dbReference type="ARBA" id="ARBA00023319"/>
    </source>
</evidence>
<dbReference type="GO" id="GO:0035723">
    <property type="term" value="P:interleukin-15-mediated signaling pathway"/>
    <property type="evidence" value="ECO:0007669"/>
    <property type="project" value="TreeGrafter"/>
</dbReference>
<dbReference type="GO" id="GO:0042289">
    <property type="term" value="F:MHC class II protein binding"/>
    <property type="evidence" value="ECO:0007669"/>
    <property type="project" value="TreeGrafter"/>
</dbReference>
<dbReference type="SMART" id="SM00409">
    <property type="entry name" value="IG"/>
    <property type="match status" value="4"/>
</dbReference>
<evidence type="ECO:0000313" key="5">
    <source>
        <dbReference type="EMBL" id="KAK9513980.1"/>
    </source>
</evidence>
<feature type="domain" description="Ig-like" evidence="4">
    <location>
        <begin position="2"/>
        <end position="126"/>
    </location>
</feature>
<dbReference type="InterPro" id="IPR003006">
    <property type="entry name" value="Ig/MHC_CS"/>
</dbReference>
<dbReference type="AlphaFoldDB" id="A0AAW1DVD2"/>
<keyword evidence="6" id="KW-1185">Reference proteome</keyword>
<dbReference type="PROSITE" id="PS00290">
    <property type="entry name" value="IG_MHC"/>
    <property type="match status" value="1"/>
</dbReference>
<keyword evidence="2" id="KW-1133">Transmembrane helix</keyword>
<protein>
    <recommendedName>
        <fullName evidence="4">Ig-like domain-containing protein</fullName>
    </recommendedName>
</protein>
<comment type="caution">
    <text evidence="5">The sequence shown here is derived from an EMBL/GenBank/DDBJ whole genome shotgun (WGS) entry which is preliminary data.</text>
</comment>
<dbReference type="EMBL" id="JBCEZU010000597">
    <property type="protein sequence ID" value="KAK9513980.1"/>
    <property type="molecule type" value="Genomic_DNA"/>
</dbReference>